<feature type="domain" description="Acyl-CoA oxidase/dehydrogenase middle" evidence="12">
    <location>
        <begin position="133"/>
        <end position="229"/>
    </location>
</feature>
<accession>A0A286IDB0</accession>
<sequence>MATLPSEVLGVPRPDWMEDDVAMLEDMASRWLEAEVVPHYDRYEKQEMVDRSAWEGAGAAGLLCAAIPEEYGGSGGTYAHEAAIIEALGRTGTDGFGIALHNAIVAPYILHFGSEEQKQKWLPKMASGEMIGAIAMTEPGAGSDLQGIKTTAKKDGNHYVINGSKTFITNGQHANLIIVVTKTDPTKGAKGVSLMVVETDEVEGFRRGRNLDKVGLKSNDTSELFFDDVRIPTANMLGTEEGQGFAQLMTELPQERLLIANQAISMIERALAITIDYVKERKAFGKAIMDFQNTQFKLAELKSEATMARVFVNHCVGEHLKGQLTSTTASMAKYLTTDLQCKVADECVQLHGGYGYMNEYPVARMFRDARVQRIYGGTNEIMKLLIARSL</sequence>
<dbReference type="Pfam" id="PF00441">
    <property type="entry name" value="Acyl-CoA_dh_1"/>
    <property type="match status" value="1"/>
</dbReference>
<name>A0A286IDB0_9HYPH</name>
<keyword evidence="6 10" id="KW-0560">Oxidoreductase</keyword>
<evidence type="ECO:0000256" key="8">
    <source>
        <dbReference type="ARBA" id="ARBA00040394"/>
    </source>
</evidence>
<dbReference type="InterPro" id="IPR006091">
    <property type="entry name" value="Acyl-CoA_Oxase/DH_mid-dom"/>
</dbReference>
<dbReference type="PANTHER" id="PTHR48083">
    <property type="entry name" value="MEDIUM-CHAIN SPECIFIC ACYL-COA DEHYDROGENASE, MITOCHONDRIAL-RELATED"/>
    <property type="match status" value="1"/>
</dbReference>
<evidence type="ECO:0000259" key="11">
    <source>
        <dbReference type="Pfam" id="PF00441"/>
    </source>
</evidence>
<dbReference type="InterPro" id="IPR009100">
    <property type="entry name" value="AcylCoA_DH/oxidase_NM_dom_sf"/>
</dbReference>
<evidence type="ECO:0000256" key="6">
    <source>
        <dbReference type="ARBA" id="ARBA00023002"/>
    </source>
</evidence>
<dbReference type="GO" id="GO:0033539">
    <property type="term" value="P:fatty acid beta-oxidation using acyl-CoA dehydrogenase"/>
    <property type="evidence" value="ECO:0007669"/>
    <property type="project" value="TreeGrafter"/>
</dbReference>
<dbReference type="InterPro" id="IPR006089">
    <property type="entry name" value="Acyl-CoA_DH_CS"/>
</dbReference>
<evidence type="ECO:0000256" key="4">
    <source>
        <dbReference type="ARBA" id="ARBA00022630"/>
    </source>
</evidence>
<dbReference type="FunFam" id="1.10.540.10:FF:000026">
    <property type="entry name" value="Acyl-CoA dehydrogenase medium chain"/>
    <property type="match status" value="1"/>
</dbReference>
<evidence type="ECO:0000259" key="12">
    <source>
        <dbReference type="Pfam" id="PF02770"/>
    </source>
</evidence>
<comment type="cofactor">
    <cofactor evidence="1 10">
        <name>FAD</name>
        <dbReference type="ChEBI" id="CHEBI:57692"/>
    </cofactor>
</comment>
<dbReference type="OrthoDB" id="9775090at2"/>
<feature type="domain" description="Acyl-CoA dehydrogenase/oxidase C-terminal" evidence="11">
    <location>
        <begin position="242"/>
        <end position="390"/>
    </location>
</feature>
<dbReference type="PROSITE" id="PS00073">
    <property type="entry name" value="ACYL_COA_DH_2"/>
    <property type="match status" value="1"/>
</dbReference>
<keyword evidence="5 10" id="KW-0274">FAD</keyword>
<dbReference type="GO" id="GO:0050660">
    <property type="term" value="F:flavin adenine dinucleotide binding"/>
    <property type="evidence" value="ECO:0007669"/>
    <property type="project" value="InterPro"/>
</dbReference>
<dbReference type="RefSeq" id="WP_097108564.1">
    <property type="nucleotide sequence ID" value="NZ_OCPC01000004.1"/>
</dbReference>
<dbReference type="InterPro" id="IPR050741">
    <property type="entry name" value="Acyl-CoA_dehydrogenase"/>
</dbReference>
<dbReference type="Gene3D" id="2.40.110.10">
    <property type="entry name" value="Butyryl-CoA Dehydrogenase, subunit A, domain 2"/>
    <property type="match status" value="1"/>
</dbReference>
<evidence type="ECO:0000259" key="13">
    <source>
        <dbReference type="Pfam" id="PF02771"/>
    </source>
</evidence>
<dbReference type="AlphaFoldDB" id="A0A286IDB0"/>
<comment type="function">
    <text evidence="7">Catalyzes the dehydrogenation at the alpha-beta position of ACP-bound acyl chains. This results in the introduction of a double bond in the lipidic chain, which is further transferred to the epsilon-amino group of lysine residue in the mycobactin core by MbtK.</text>
</comment>
<dbReference type="SUPFAM" id="SSF47203">
    <property type="entry name" value="Acyl-CoA dehydrogenase C-terminal domain-like"/>
    <property type="match status" value="1"/>
</dbReference>
<dbReference type="FunFam" id="2.40.110.10:FF:000002">
    <property type="entry name" value="Acyl-CoA dehydrogenase fadE12"/>
    <property type="match status" value="1"/>
</dbReference>
<dbReference type="InterPro" id="IPR009075">
    <property type="entry name" value="AcylCo_DH/oxidase_C"/>
</dbReference>
<evidence type="ECO:0000256" key="10">
    <source>
        <dbReference type="RuleBase" id="RU362125"/>
    </source>
</evidence>
<protein>
    <recommendedName>
        <fullName evidence="8">Acyl-[acyl-carrier-protein] dehydrogenase MbtN</fullName>
    </recommendedName>
    <alternativeName>
        <fullName evidence="9">Mycobactin synthase protein N</fullName>
    </alternativeName>
</protein>
<dbReference type="EMBL" id="OCPC01000004">
    <property type="protein sequence ID" value="SOE18100.1"/>
    <property type="molecule type" value="Genomic_DNA"/>
</dbReference>
<organism evidence="14 15">
    <name type="scientific">Hoeflea halophila</name>
    <dbReference type="NCBI Taxonomy" id="714899"/>
    <lineage>
        <taxon>Bacteria</taxon>
        <taxon>Pseudomonadati</taxon>
        <taxon>Pseudomonadota</taxon>
        <taxon>Alphaproteobacteria</taxon>
        <taxon>Hyphomicrobiales</taxon>
        <taxon>Rhizobiaceae</taxon>
        <taxon>Hoeflea</taxon>
    </lineage>
</organism>
<dbReference type="InterPro" id="IPR036250">
    <property type="entry name" value="AcylCo_DH-like_C"/>
</dbReference>
<comment type="pathway">
    <text evidence="2">Siderophore biosynthesis; mycobactin biosynthesis.</text>
</comment>
<evidence type="ECO:0000256" key="1">
    <source>
        <dbReference type="ARBA" id="ARBA00001974"/>
    </source>
</evidence>
<dbReference type="InterPro" id="IPR037069">
    <property type="entry name" value="AcylCoA_DH/ox_N_sf"/>
</dbReference>
<feature type="domain" description="Acyl-CoA dehydrogenase/oxidase N-terminal" evidence="13">
    <location>
        <begin position="20"/>
        <end position="129"/>
    </location>
</feature>
<dbReference type="InterPro" id="IPR013786">
    <property type="entry name" value="AcylCoA_DH/ox_N"/>
</dbReference>
<evidence type="ECO:0000256" key="3">
    <source>
        <dbReference type="ARBA" id="ARBA00009347"/>
    </source>
</evidence>
<dbReference type="FunFam" id="1.20.140.10:FF:000001">
    <property type="entry name" value="Acyl-CoA dehydrogenase"/>
    <property type="match status" value="1"/>
</dbReference>
<dbReference type="SUPFAM" id="SSF56645">
    <property type="entry name" value="Acyl-CoA dehydrogenase NM domain-like"/>
    <property type="match status" value="1"/>
</dbReference>
<reference evidence="15" key="1">
    <citation type="submission" date="2017-08" db="EMBL/GenBank/DDBJ databases">
        <authorList>
            <person name="Varghese N."/>
            <person name="Submissions S."/>
        </authorList>
    </citation>
    <scope>NUCLEOTIDE SEQUENCE [LARGE SCALE GENOMIC DNA]</scope>
    <source>
        <strain evidence="15">KCTC 23107</strain>
    </source>
</reference>
<dbReference type="Pfam" id="PF02771">
    <property type="entry name" value="Acyl-CoA_dh_N"/>
    <property type="match status" value="1"/>
</dbReference>
<keyword evidence="15" id="KW-1185">Reference proteome</keyword>
<keyword evidence="4 10" id="KW-0285">Flavoprotein</keyword>
<evidence type="ECO:0000256" key="5">
    <source>
        <dbReference type="ARBA" id="ARBA00022827"/>
    </source>
</evidence>
<dbReference type="InterPro" id="IPR046373">
    <property type="entry name" value="Acyl-CoA_Oxase/DH_mid-dom_sf"/>
</dbReference>
<dbReference type="PANTHER" id="PTHR48083:SF20">
    <property type="entry name" value="LONG-CHAIN SPECIFIC ACYL-COA DEHYDROGENASE, MITOCHONDRIAL"/>
    <property type="match status" value="1"/>
</dbReference>
<evidence type="ECO:0000313" key="14">
    <source>
        <dbReference type="EMBL" id="SOE18100.1"/>
    </source>
</evidence>
<dbReference type="Pfam" id="PF02770">
    <property type="entry name" value="Acyl-CoA_dh_M"/>
    <property type="match status" value="1"/>
</dbReference>
<comment type="similarity">
    <text evidence="3 10">Belongs to the acyl-CoA dehydrogenase family.</text>
</comment>
<dbReference type="Gene3D" id="1.10.540.10">
    <property type="entry name" value="Acyl-CoA dehydrogenase/oxidase, N-terminal domain"/>
    <property type="match status" value="1"/>
</dbReference>
<dbReference type="GO" id="GO:0005737">
    <property type="term" value="C:cytoplasm"/>
    <property type="evidence" value="ECO:0007669"/>
    <property type="project" value="TreeGrafter"/>
</dbReference>
<evidence type="ECO:0000256" key="7">
    <source>
        <dbReference type="ARBA" id="ARBA00037085"/>
    </source>
</evidence>
<dbReference type="PIRSF" id="PIRSF016578">
    <property type="entry name" value="HsaA"/>
    <property type="match status" value="1"/>
</dbReference>
<dbReference type="PROSITE" id="PS00072">
    <property type="entry name" value="ACYL_COA_DH_1"/>
    <property type="match status" value="1"/>
</dbReference>
<evidence type="ECO:0000256" key="9">
    <source>
        <dbReference type="ARBA" id="ARBA00042660"/>
    </source>
</evidence>
<evidence type="ECO:0000313" key="15">
    <source>
        <dbReference type="Proteomes" id="UP000219465"/>
    </source>
</evidence>
<dbReference type="Proteomes" id="UP000219465">
    <property type="component" value="Unassembled WGS sequence"/>
</dbReference>
<dbReference type="GO" id="GO:0003995">
    <property type="term" value="F:acyl-CoA dehydrogenase activity"/>
    <property type="evidence" value="ECO:0007669"/>
    <property type="project" value="InterPro"/>
</dbReference>
<dbReference type="Gene3D" id="1.20.140.10">
    <property type="entry name" value="Butyryl-CoA Dehydrogenase, subunit A, domain 3"/>
    <property type="match status" value="1"/>
</dbReference>
<proteinExistence type="inferred from homology"/>
<gene>
    <name evidence="14" type="ORF">SAMN05877838_3014</name>
</gene>
<evidence type="ECO:0000256" key="2">
    <source>
        <dbReference type="ARBA" id="ARBA00005102"/>
    </source>
</evidence>